<evidence type="ECO:0000313" key="3">
    <source>
        <dbReference type="EMBL" id="PRZ01082.1"/>
    </source>
</evidence>
<dbReference type="OrthoDB" id="9792687at2"/>
<dbReference type="AlphaFoldDB" id="A0A2T0XQD2"/>
<feature type="domain" description="Polyvalent protein metallopeptidase" evidence="2">
    <location>
        <begin position="143"/>
        <end position="267"/>
    </location>
</feature>
<sequence>MNPVDYRKQLTDRIIEQLESGVAPRIKPWDENVQILGRVHNAITGRPYTGGNSLWLQCHGYADPRWCTYKQAQAAGWQVKKGQKAAVVEYWKWEETAKEEAGQVIRDRLTIPKVFYVHIFNAQQIEGMPEVVPIQPNWVPEDQAERILIGSGASIYHDQEARAFYSPTSDDIHLPPRSIFSDATKYYATALHELGHWTGHESRLGREISNRFGTEDYAREELRAELASFFVASRLGIPNDPINHAAYIGSWIKVLQQDHNEIFRAAGDAEKITEFVLQFQHEKSNQIQSESEATFEPEAAL</sequence>
<accession>A0A2T0XQD2</accession>
<dbReference type="Pfam" id="PF18818">
    <property type="entry name" value="MPTase-PolyVal"/>
    <property type="match status" value="1"/>
</dbReference>
<evidence type="ECO:0000259" key="2">
    <source>
        <dbReference type="Pfam" id="PF18818"/>
    </source>
</evidence>
<dbReference type="RefSeq" id="WP_106226049.1">
    <property type="nucleotide sequence ID" value="NZ_PVTV01000002.1"/>
</dbReference>
<comment type="caution">
    <text evidence="3">The sequence shown here is derived from an EMBL/GenBank/DDBJ whole genome shotgun (WGS) entry which is preliminary data.</text>
</comment>
<dbReference type="InterPro" id="IPR017113">
    <property type="entry name" value="Antirestriction_ArdC"/>
</dbReference>
<evidence type="ECO:0000313" key="4">
    <source>
        <dbReference type="Proteomes" id="UP000238308"/>
    </source>
</evidence>
<evidence type="ECO:0000259" key="1">
    <source>
        <dbReference type="Pfam" id="PF08401"/>
    </source>
</evidence>
<dbReference type="Proteomes" id="UP000238308">
    <property type="component" value="Unassembled WGS sequence"/>
</dbReference>
<keyword evidence="4" id="KW-1185">Reference proteome</keyword>
<dbReference type="GO" id="GO:0003697">
    <property type="term" value="F:single-stranded DNA binding"/>
    <property type="evidence" value="ECO:0007669"/>
    <property type="project" value="InterPro"/>
</dbReference>
<name>A0A2T0XQD2_9BURK</name>
<gene>
    <name evidence="3" type="ORF">BCM14_0102</name>
</gene>
<proteinExistence type="predicted"/>
<reference evidence="3 4" key="1">
    <citation type="submission" date="2018-03" db="EMBL/GenBank/DDBJ databases">
        <title>Genomic Encyclopedia of Type Strains, Phase III (KMG-III): the genomes of soil and plant-associated and newly described type strains.</title>
        <authorList>
            <person name="Whitman W."/>
        </authorList>
    </citation>
    <scope>NUCLEOTIDE SEQUENCE [LARGE SCALE GENOMIC DNA]</scope>
    <source>
        <strain evidence="3 4">MWH-P2sevCIIIb</strain>
    </source>
</reference>
<organism evidence="3 4">
    <name type="scientific">Jezberella montanilacus</name>
    <dbReference type="NCBI Taxonomy" id="323426"/>
    <lineage>
        <taxon>Bacteria</taxon>
        <taxon>Pseudomonadati</taxon>
        <taxon>Pseudomonadota</taxon>
        <taxon>Betaproteobacteria</taxon>
        <taxon>Burkholderiales</taxon>
        <taxon>Alcaligenaceae</taxon>
        <taxon>Jezberella</taxon>
    </lineage>
</organism>
<dbReference type="InterPro" id="IPR041459">
    <property type="entry name" value="MPTase-PolyVal"/>
</dbReference>
<dbReference type="InterPro" id="IPR013610">
    <property type="entry name" value="ArdC_N"/>
</dbReference>
<dbReference type="EMBL" id="PVTV01000002">
    <property type="protein sequence ID" value="PRZ01082.1"/>
    <property type="molecule type" value="Genomic_DNA"/>
</dbReference>
<protein>
    <submittedName>
        <fullName evidence="3">Antirestriction protein ArdC</fullName>
    </submittedName>
</protein>
<dbReference type="PIRSF" id="PIRSF037112">
    <property type="entry name" value="Antirestriction_ArdC"/>
    <property type="match status" value="1"/>
</dbReference>
<feature type="domain" description="N-terminal" evidence="1">
    <location>
        <begin position="5"/>
        <end position="101"/>
    </location>
</feature>
<dbReference type="Pfam" id="PF08401">
    <property type="entry name" value="ArdcN"/>
    <property type="match status" value="1"/>
</dbReference>